<protein>
    <submittedName>
        <fullName evidence="2">DH200=94 genomic scaffold, scaffold_1709</fullName>
    </submittedName>
</protein>
<dbReference type="SUPFAM" id="SSF56112">
    <property type="entry name" value="Protein kinase-like (PK-like)"/>
    <property type="match status" value="1"/>
</dbReference>
<dbReference type="InParanoid" id="A0A068VJ89"/>
<accession>A0A068VJ89</accession>
<dbReference type="GO" id="GO:0016020">
    <property type="term" value="C:membrane"/>
    <property type="evidence" value="ECO:0007669"/>
    <property type="project" value="TreeGrafter"/>
</dbReference>
<dbReference type="EMBL" id="HG740793">
    <property type="protein sequence ID" value="CDP20761.1"/>
    <property type="molecule type" value="Genomic_DNA"/>
</dbReference>
<keyword evidence="3" id="KW-1185">Reference proteome</keyword>
<evidence type="ECO:0000313" key="2">
    <source>
        <dbReference type="EMBL" id="CDP20761.1"/>
    </source>
</evidence>
<dbReference type="PANTHER" id="PTHR48055:SF55">
    <property type="entry name" value="PROTEIN KINASE DOMAIN-CONTAINING PROTEIN"/>
    <property type="match status" value="1"/>
</dbReference>
<dbReference type="InterPro" id="IPR011009">
    <property type="entry name" value="Kinase-like_dom_sf"/>
</dbReference>
<dbReference type="OMA" id="VNMAMPE"/>
<dbReference type="InterPro" id="IPR000719">
    <property type="entry name" value="Prot_kinase_dom"/>
</dbReference>
<dbReference type="AlphaFoldDB" id="A0A068VJ89"/>
<dbReference type="Gene3D" id="3.30.200.20">
    <property type="entry name" value="Phosphorylase Kinase, domain 1"/>
    <property type="match status" value="1"/>
</dbReference>
<dbReference type="Proteomes" id="UP000295252">
    <property type="component" value="Unassembled WGS sequence"/>
</dbReference>
<dbReference type="InterPro" id="IPR051564">
    <property type="entry name" value="LRR_receptor-like_kinase"/>
</dbReference>
<feature type="domain" description="Protein kinase" evidence="1">
    <location>
        <begin position="1"/>
        <end position="252"/>
    </location>
</feature>
<dbReference type="Gramene" id="CDP20761">
    <property type="protein sequence ID" value="CDP20761"/>
    <property type="gene ID" value="GSCOC_T00009650001"/>
</dbReference>
<organism evidence="2 3">
    <name type="scientific">Coffea canephora</name>
    <name type="common">Robusta coffee</name>
    <dbReference type="NCBI Taxonomy" id="49390"/>
    <lineage>
        <taxon>Eukaryota</taxon>
        <taxon>Viridiplantae</taxon>
        <taxon>Streptophyta</taxon>
        <taxon>Embryophyta</taxon>
        <taxon>Tracheophyta</taxon>
        <taxon>Spermatophyta</taxon>
        <taxon>Magnoliopsida</taxon>
        <taxon>eudicotyledons</taxon>
        <taxon>Gunneridae</taxon>
        <taxon>Pentapetalae</taxon>
        <taxon>asterids</taxon>
        <taxon>lamiids</taxon>
        <taxon>Gentianales</taxon>
        <taxon>Rubiaceae</taxon>
        <taxon>Ixoroideae</taxon>
        <taxon>Gardenieae complex</taxon>
        <taxon>Bertiereae - Coffeeae clade</taxon>
        <taxon>Coffeeae</taxon>
        <taxon>Coffea</taxon>
    </lineage>
</organism>
<dbReference type="PANTHER" id="PTHR48055">
    <property type="entry name" value="LEUCINE-RICH REPEAT RECEPTOR PROTEIN KINASE EMS1"/>
    <property type="match status" value="1"/>
</dbReference>
<evidence type="ECO:0000259" key="1">
    <source>
        <dbReference type="PROSITE" id="PS50011"/>
    </source>
</evidence>
<gene>
    <name evidence="2" type="ORF">GSCOC_T00009650001</name>
</gene>
<dbReference type="InterPro" id="IPR001245">
    <property type="entry name" value="Ser-Thr/Tyr_kinase_cat_dom"/>
</dbReference>
<sequence>MLVAIKVLDLQKIGSSKSFKAECNALRNIRHRNLVSVLSYCSSIDSKGHEFKALIYEFMENGDLDSWLHPEKADQTTRLRSLDLSQRLNIATDVASALHYLHNQKKSFSIKLHDNDMHHHLHNQSVCTNLFYFYSYFVGGAQKGYAIINTELHNLNFCNKIPQYGMGVAASTLGDVYSYGILLLEMIIGRRPTDDMFTDGLDLYNYVNMAMPEQLSKIVDPVLIATGEENREMATGEEVNNGGRQMEGLAYN</sequence>
<proteinExistence type="predicted"/>
<dbReference type="Pfam" id="PF07714">
    <property type="entry name" value="PK_Tyr_Ser-Thr"/>
    <property type="match status" value="1"/>
</dbReference>
<dbReference type="PROSITE" id="PS50011">
    <property type="entry name" value="PROTEIN_KINASE_DOM"/>
    <property type="match status" value="1"/>
</dbReference>
<dbReference type="GO" id="GO:0005524">
    <property type="term" value="F:ATP binding"/>
    <property type="evidence" value="ECO:0007669"/>
    <property type="project" value="InterPro"/>
</dbReference>
<dbReference type="Gene3D" id="1.10.510.10">
    <property type="entry name" value="Transferase(Phosphotransferase) domain 1"/>
    <property type="match status" value="1"/>
</dbReference>
<reference evidence="3" key="1">
    <citation type="journal article" date="2014" name="Science">
        <title>The coffee genome provides insight into the convergent evolution of caffeine biosynthesis.</title>
        <authorList>
            <person name="Denoeud F."/>
            <person name="Carretero-Paulet L."/>
            <person name="Dereeper A."/>
            <person name="Droc G."/>
            <person name="Guyot R."/>
            <person name="Pietrella M."/>
            <person name="Zheng C."/>
            <person name="Alberti A."/>
            <person name="Anthony F."/>
            <person name="Aprea G."/>
            <person name="Aury J.M."/>
            <person name="Bento P."/>
            <person name="Bernard M."/>
            <person name="Bocs S."/>
            <person name="Campa C."/>
            <person name="Cenci A."/>
            <person name="Combes M.C."/>
            <person name="Crouzillat D."/>
            <person name="Da Silva C."/>
            <person name="Daddiego L."/>
            <person name="De Bellis F."/>
            <person name="Dussert S."/>
            <person name="Garsmeur O."/>
            <person name="Gayraud T."/>
            <person name="Guignon V."/>
            <person name="Jahn K."/>
            <person name="Jamilloux V."/>
            <person name="Joet T."/>
            <person name="Labadie K."/>
            <person name="Lan T."/>
            <person name="Leclercq J."/>
            <person name="Lepelley M."/>
            <person name="Leroy T."/>
            <person name="Li L.T."/>
            <person name="Librado P."/>
            <person name="Lopez L."/>
            <person name="Munoz A."/>
            <person name="Noel B."/>
            <person name="Pallavicini A."/>
            <person name="Perrotta G."/>
            <person name="Poncet V."/>
            <person name="Pot D."/>
            <person name="Priyono X."/>
            <person name="Rigoreau M."/>
            <person name="Rouard M."/>
            <person name="Rozas J."/>
            <person name="Tranchant-Dubreuil C."/>
            <person name="VanBuren R."/>
            <person name="Zhang Q."/>
            <person name="Andrade A.C."/>
            <person name="Argout X."/>
            <person name="Bertrand B."/>
            <person name="de Kochko A."/>
            <person name="Graziosi G."/>
            <person name="Henry R.J."/>
            <person name="Jayarama X."/>
            <person name="Ming R."/>
            <person name="Nagai C."/>
            <person name="Rounsley S."/>
            <person name="Sankoff D."/>
            <person name="Giuliano G."/>
            <person name="Albert V.A."/>
            <person name="Wincker P."/>
            <person name="Lashermes P."/>
        </authorList>
    </citation>
    <scope>NUCLEOTIDE SEQUENCE [LARGE SCALE GENOMIC DNA]</scope>
    <source>
        <strain evidence="3">cv. DH200-94</strain>
    </source>
</reference>
<dbReference type="PhylomeDB" id="A0A068VJ89"/>
<dbReference type="GO" id="GO:0004672">
    <property type="term" value="F:protein kinase activity"/>
    <property type="evidence" value="ECO:0007669"/>
    <property type="project" value="InterPro"/>
</dbReference>
<name>A0A068VJ89_COFCA</name>
<evidence type="ECO:0000313" key="3">
    <source>
        <dbReference type="Proteomes" id="UP000295252"/>
    </source>
</evidence>